<reference evidence="7 8" key="1">
    <citation type="submission" date="2016-10" db="EMBL/GenBank/DDBJ databases">
        <authorList>
            <person name="de Groot N.N."/>
        </authorList>
    </citation>
    <scope>NUCLEOTIDE SEQUENCE [LARGE SCALE GENOMIC DNA]</scope>
    <source>
        <strain evidence="7 8">CPCC 202808</strain>
    </source>
</reference>
<keyword evidence="3" id="KW-0256">Endoplasmic reticulum</keyword>
<comment type="subcellular location">
    <subcellularLocation>
        <location evidence="1">Endoplasmic reticulum membrane</location>
        <topology evidence="1">Single-pass membrane protein</topology>
    </subcellularLocation>
</comment>
<dbReference type="EMBL" id="FOOI01000002">
    <property type="protein sequence ID" value="SFF86469.1"/>
    <property type="molecule type" value="Genomic_DNA"/>
</dbReference>
<evidence type="ECO:0000313" key="7">
    <source>
        <dbReference type="EMBL" id="SFF86469.1"/>
    </source>
</evidence>
<dbReference type="SUPFAM" id="SSF53756">
    <property type="entry name" value="UDP-Glycosyltransferase/glycogen phosphorylase"/>
    <property type="match status" value="1"/>
</dbReference>
<evidence type="ECO:0000256" key="1">
    <source>
        <dbReference type="ARBA" id="ARBA00004389"/>
    </source>
</evidence>
<organism evidence="7 8">
    <name type="scientific">Actinopolymorpha cephalotaxi</name>
    <dbReference type="NCBI Taxonomy" id="504797"/>
    <lineage>
        <taxon>Bacteria</taxon>
        <taxon>Bacillati</taxon>
        <taxon>Actinomycetota</taxon>
        <taxon>Actinomycetes</taxon>
        <taxon>Propionibacteriales</taxon>
        <taxon>Actinopolymorphaceae</taxon>
        <taxon>Actinopolymorpha</taxon>
    </lineage>
</organism>
<evidence type="ECO:0000256" key="3">
    <source>
        <dbReference type="ARBA" id="ARBA00022824"/>
    </source>
</evidence>
<keyword evidence="4" id="KW-1133">Transmembrane helix</keyword>
<dbReference type="Gene3D" id="3.40.50.2000">
    <property type="entry name" value="Glycogen Phosphorylase B"/>
    <property type="match status" value="1"/>
</dbReference>
<accession>A0A1I2M6L6</accession>
<dbReference type="Proteomes" id="UP000199052">
    <property type="component" value="Unassembled WGS sequence"/>
</dbReference>
<sequence>MHVINEAAPAEEAVTTHPQRLLLVGSSGGHLAQLLALKPWWEGRERTWVTFATQDAKARLRDEHVAWAYFPTTRNLPNLVRNLVLAVRVITRERPELVVSTGAGVAFPFFLVARLMRIRTVYLEVYDRLDSRTLTGRLCRPLSSLFCVQWEEQATLYKGSHVVGTLL</sequence>
<dbReference type="AlphaFoldDB" id="A0A1I2M6L6"/>
<dbReference type="EMBL" id="JACBZA010000001">
    <property type="protein sequence ID" value="NYH81586.1"/>
    <property type="molecule type" value="Genomic_DNA"/>
</dbReference>
<proteinExistence type="predicted"/>
<reference evidence="6 9" key="2">
    <citation type="submission" date="2020-07" db="EMBL/GenBank/DDBJ databases">
        <title>Sequencing the genomes of 1000 actinobacteria strains.</title>
        <authorList>
            <person name="Klenk H.-P."/>
        </authorList>
    </citation>
    <scope>NUCLEOTIDE SEQUENCE [LARGE SCALE GENOMIC DNA]</scope>
    <source>
        <strain evidence="6 9">DSM 45117</strain>
    </source>
</reference>
<keyword evidence="5" id="KW-0472">Membrane</keyword>
<dbReference type="RefSeq" id="WP_092881613.1">
    <property type="nucleotide sequence ID" value="NZ_FOOI01000002.1"/>
</dbReference>
<dbReference type="NCBIfam" id="NF041549">
    <property type="entry name" value="PssD"/>
    <property type="match status" value="1"/>
</dbReference>
<dbReference type="GO" id="GO:0006488">
    <property type="term" value="P:dolichol-linked oligosaccharide biosynthetic process"/>
    <property type="evidence" value="ECO:0007669"/>
    <property type="project" value="InterPro"/>
</dbReference>
<keyword evidence="2" id="KW-0812">Transmembrane</keyword>
<dbReference type="GO" id="GO:0004577">
    <property type="term" value="F:N-acetylglucosaminyldiphosphodolichol N-acetylglucosaminyltransferase activity"/>
    <property type="evidence" value="ECO:0007669"/>
    <property type="project" value="TreeGrafter"/>
</dbReference>
<name>A0A1I2M6L6_9ACTN</name>
<evidence type="ECO:0000313" key="9">
    <source>
        <dbReference type="Proteomes" id="UP000533017"/>
    </source>
</evidence>
<evidence type="ECO:0000256" key="2">
    <source>
        <dbReference type="ARBA" id="ARBA00022692"/>
    </source>
</evidence>
<dbReference type="PANTHER" id="PTHR12154:SF4">
    <property type="entry name" value="UDP-N-ACETYLGLUCOSAMINE TRANSFERASE SUBUNIT ALG14 HOMOLOG"/>
    <property type="match status" value="1"/>
</dbReference>
<dbReference type="InterPro" id="IPR013969">
    <property type="entry name" value="Oligosacch_biosynth_Alg14"/>
</dbReference>
<evidence type="ECO:0000313" key="8">
    <source>
        <dbReference type="Proteomes" id="UP000199052"/>
    </source>
</evidence>
<keyword evidence="6" id="KW-0808">Transferase</keyword>
<evidence type="ECO:0000313" key="6">
    <source>
        <dbReference type="EMBL" id="NYH81586.1"/>
    </source>
</evidence>
<dbReference type="Pfam" id="PF08660">
    <property type="entry name" value="Alg14"/>
    <property type="match status" value="1"/>
</dbReference>
<dbReference type="OrthoDB" id="555447at2"/>
<evidence type="ECO:0000256" key="5">
    <source>
        <dbReference type="ARBA" id="ARBA00023136"/>
    </source>
</evidence>
<gene>
    <name evidence="6" type="ORF">FHR37_000437</name>
    <name evidence="7" type="ORF">SAMN05421678_102448</name>
</gene>
<keyword evidence="9" id="KW-1185">Reference proteome</keyword>
<evidence type="ECO:0000256" key="4">
    <source>
        <dbReference type="ARBA" id="ARBA00022989"/>
    </source>
</evidence>
<dbReference type="STRING" id="504797.SAMN05421678_102448"/>
<protein>
    <submittedName>
        <fullName evidence="7">Oligosaccharide biosynthesis protein Alg14 like</fullName>
    </submittedName>
    <submittedName>
        <fullName evidence="6">UDP-N-acetylglucosamine:LPS N-acetylglucosamine transferase</fullName>
    </submittedName>
</protein>
<dbReference type="Proteomes" id="UP000533017">
    <property type="component" value="Unassembled WGS sequence"/>
</dbReference>
<dbReference type="PANTHER" id="PTHR12154">
    <property type="entry name" value="GLYCOSYL TRANSFERASE-RELATED"/>
    <property type="match status" value="1"/>
</dbReference>